<evidence type="ECO:0000256" key="4">
    <source>
        <dbReference type="ARBA" id="ARBA00022475"/>
    </source>
</evidence>
<feature type="transmembrane region" description="Helical" evidence="8">
    <location>
        <begin position="294"/>
        <end position="327"/>
    </location>
</feature>
<reference evidence="9 10" key="1">
    <citation type="submission" date="2018-11" db="EMBL/GenBank/DDBJ databases">
        <title>Draft genome sequence of Ferruginibacter sp. BO-59.</title>
        <authorList>
            <person name="Im W.T."/>
        </authorList>
    </citation>
    <scope>NUCLEOTIDE SEQUENCE [LARGE SCALE GENOMIC DNA]</scope>
    <source>
        <strain evidence="9 10">BO-59</strain>
    </source>
</reference>
<dbReference type="PANTHER" id="PTHR21716">
    <property type="entry name" value="TRANSMEMBRANE PROTEIN"/>
    <property type="match status" value="1"/>
</dbReference>
<feature type="transmembrane region" description="Helical" evidence="8">
    <location>
        <begin position="60"/>
        <end position="82"/>
    </location>
</feature>
<evidence type="ECO:0000256" key="5">
    <source>
        <dbReference type="ARBA" id="ARBA00022692"/>
    </source>
</evidence>
<feature type="transmembrane region" description="Helical" evidence="8">
    <location>
        <begin position="197"/>
        <end position="219"/>
    </location>
</feature>
<dbReference type="RefSeq" id="WP_123119031.1">
    <property type="nucleotide sequence ID" value="NZ_RJJR01000001.1"/>
</dbReference>
<organism evidence="9 10">
    <name type="scientific">Hanamia caeni</name>
    <dbReference type="NCBI Taxonomy" id="2294116"/>
    <lineage>
        <taxon>Bacteria</taxon>
        <taxon>Pseudomonadati</taxon>
        <taxon>Bacteroidota</taxon>
        <taxon>Chitinophagia</taxon>
        <taxon>Chitinophagales</taxon>
        <taxon>Chitinophagaceae</taxon>
        <taxon>Hanamia</taxon>
    </lineage>
</organism>
<dbReference type="Proteomes" id="UP000267223">
    <property type="component" value="Unassembled WGS sequence"/>
</dbReference>
<keyword evidence="6 8" id="KW-1133">Transmembrane helix</keyword>
<comment type="subcellular location">
    <subcellularLocation>
        <location evidence="1">Cell membrane</location>
        <topology evidence="1">Multi-pass membrane protein</topology>
    </subcellularLocation>
</comment>
<dbReference type="EMBL" id="RJJR01000001">
    <property type="protein sequence ID" value="RNI40140.1"/>
    <property type="molecule type" value="Genomic_DNA"/>
</dbReference>
<dbReference type="PANTHER" id="PTHR21716:SF53">
    <property type="entry name" value="PERMEASE PERM-RELATED"/>
    <property type="match status" value="1"/>
</dbReference>
<evidence type="ECO:0000256" key="8">
    <source>
        <dbReference type="SAM" id="Phobius"/>
    </source>
</evidence>
<proteinExistence type="inferred from homology"/>
<dbReference type="OrthoDB" id="9793390at2"/>
<evidence type="ECO:0000256" key="2">
    <source>
        <dbReference type="ARBA" id="ARBA00009773"/>
    </source>
</evidence>
<evidence type="ECO:0000256" key="7">
    <source>
        <dbReference type="ARBA" id="ARBA00023136"/>
    </source>
</evidence>
<evidence type="ECO:0000256" key="3">
    <source>
        <dbReference type="ARBA" id="ARBA00022448"/>
    </source>
</evidence>
<sequence>MQKKYPFFFRSTVTLFGIILFVFVLFELRSILIPLAFAIMIAILLNPLVNFLTNKKLNRVVAISLALLLAILFVAGVCYFISSQIVKFSENIDTLQKKFSLLFHNLQLWLQNNYSFTIDKQKEYLSELSESLKPLIGQTLGTVLGTLSVVFLLPVYIFLMLYYKTLILNFLYEVFSQRNSEGVSTVLSQTKNAIQNYMVGLLLEAIIIAILNITALLILGVPYAILLGIIGALLNVLPYIGGIIAIILPILIATVTKDGFSTQIWIIVSYSVIQFVDNHILVPRIVSSQVKINALVTLVIVLLGGSIWGISGMFLSVPFIAVLKIIFDRVDGLKPWGKLLGSEVPVEHKGIIWKKWKRRKRAVTNA</sequence>
<keyword evidence="3" id="KW-0813">Transport</keyword>
<keyword evidence="10" id="KW-1185">Reference proteome</keyword>
<evidence type="ECO:0000313" key="9">
    <source>
        <dbReference type="EMBL" id="RNI40140.1"/>
    </source>
</evidence>
<dbReference type="GO" id="GO:0005886">
    <property type="term" value="C:plasma membrane"/>
    <property type="evidence" value="ECO:0007669"/>
    <property type="project" value="UniProtKB-SubCell"/>
</dbReference>
<dbReference type="InterPro" id="IPR002549">
    <property type="entry name" value="AI-2E-like"/>
</dbReference>
<gene>
    <name evidence="9" type="ORF">EFY79_02255</name>
</gene>
<feature type="transmembrane region" description="Helical" evidence="8">
    <location>
        <begin position="225"/>
        <end position="252"/>
    </location>
</feature>
<feature type="transmembrane region" description="Helical" evidence="8">
    <location>
        <begin position="135"/>
        <end position="163"/>
    </location>
</feature>
<comment type="similarity">
    <text evidence="2">Belongs to the autoinducer-2 exporter (AI-2E) (TC 2.A.86) family.</text>
</comment>
<evidence type="ECO:0000313" key="10">
    <source>
        <dbReference type="Proteomes" id="UP000267223"/>
    </source>
</evidence>
<dbReference type="Pfam" id="PF01594">
    <property type="entry name" value="AI-2E_transport"/>
    <property type="match status" value="1"/>
</dbReference>
<keyword evidence="5 8" id="KW-0812">Transmembrane</keyword>
<feature type="transmembrane region" description="Helical" evidence="8">
    <location>
        <begin position="264"/>
        <end position="282"/>
    </location>
</feature>
<name>A0A3M9NQZ6_9BACT</name>
<dbReference type="AlphaFoldDB" id="A0A3M9NQZ6"/>
<feature type="transmembrane region" description="Helical" evidence="8">
    <location>
        <begin position="32"/>
        <end position="53"/>
    </location>
</feature>
<accession>A0A3M9NQZ6</accession>
<keyword evidence="4" id="KW-1003">Cell membrane</keyword>
<comment type="caution">
    <text evidence="9">The sequence shown here is derived from an EMBL/GenBank/DDBJ whole genome shotgun (WGS) entry which is preliminary data.</text>
</comment>
<feature type="transmembrane region" description="Helical" evidence="8">
    <location>
        <begin position="7"/>
        <end position="26"/>
    </location>
</feature>
<evidence type="ECO:0000256" key="1">
    <source>
        <dbReference type="ARBA" id="ARBA00004651"/>
    </source>
</evidence>
<keyword evidence="7 8" id="KW-0472">Membrane</keyword>
<evidence type="ECO:0000256" key="6">
    <source>
        <dbReference type="ARBA" id="ARBA00022989"/>
    </source>
</evidence>
<protein>
    <submittedName>
        <fullName evidence="9">AI-2E family transporter</fullName>
    </submittedName>
</protein>